<organism evidence="7 8">
    <name type="scientific">Roseateles agri</name>
    <dbReference type="NCBI Taxonomy" id="3098619"/>
    <lineage>
        <taxon>Bacteria</taxon>
        <taxon>Pseudomonadati</taxon>
        <taxon>Pseudomonadota</taxon>
        <taxon>Betaproteobacteria</taxon>
        <taxon>Burkholderiales</taxon>
        <taxon>Sphaerotilaceae</taxon>
        <taxon>Roseateles</taxon>
    </lineage>
</organism>
<comment type="subunit">
    <text evidence="4">Component of the lipopolysaccharide transport and assembly complex.</text>
</comment>
<name>A0ABU5DRB6_9BURK</name>
<dbReference type="Pfam" id="PF03968">
    <property type="entry name" value="LptD_N"/>
    <property type="match status" value="1"/>
</dbReference>
<dbReference type="Proteomes" id="UP001285263">
    <property type="component" value="Unassembled WGS sequence"/>
</dbReference>
<keyword evidence="2 4" id="KW-0732">Signal</keyword>
<accession>A0ABU5DRB6</accession>
<feature type="domain" description="Organic solvent tolerance-like N-terminal" evidence="6">
    <location>
        <begin position="49"/>
        <end position="159"/>
    </location>
</feature>
<feature type="compositionally biased region" description="Low complexity" evidence="5">
    <location>
        <begin position="182"/>
        <end position="203"/>
    </location>
</feature>
<feature type="region of interest" description="Disordered" evidence="5">
    <location>
        <begin position="182"/>
        <end position="212"/>
    </location>
</feature>
<dbReference type="InterPro" id="IPR005653">
    <property type="entry name" value="OstA-like_N"/>
</dbReference>
<protein>
    <recommendedName>
        <fullName evidence="4">Lipopolysaccharide export system protein LptA</fullName>
    </recommendedName>
</protein>
<proteinExistence type="inferred from homology"/>
<evidence type="ECO:0000256" key="4">
    <source>
        <dbReference type="HAMAP-Rule" id="MF_01914"/>
    </source>
</evidence>
<comment type="similarity">
    <text evidence="4">Belongs to the LptA family.</text>
</comment>
<keyword evidence="1 4" id="KW-0813">Transport</keyword>
<dbReference type="PANTHER" id="PTHR36504">
    <property type="entry name" value="LIPOPOLYSACCHARIDE EXPORT SYSTEM PROTEIN LPTA"/>
    <property type="match status" value="1"/>
</dbReference>
<feature type="signal peptide" evidence="4">
    <location>
        <begin position="1"/>
        <end position="30"/>
    </location>
</feature>
<dbReference type="InterPro" id="IPR052037">
    <property type="entry name" value="LPS_export_LptA"/>
</dbReference>
<evidence type="ECO:0000313" key="8">
    <source>
        <dbReference type="Proteomes" id="UP001285263"/>
    </source>
</evidence>
<keyword evidence="8" id="KW-1185">Reference proteome</keyword>
<reference evidence="7 8" key="1">
    <citation type="submission" date="2023-11" db="EMBL/GenBank/DDBJ databases">
        <title>Paucibacter sp. nov., isolated from fresh soil in Korea.</title>
        <authorList>
            <person name="Le N.T.T."/>
        </authorList>
    </citation>
    <scope>NUCLEOTIDE SEQUENCE [LARGE SCALE GENOMIC DNA]</scope>
    <source>
        <strain evidence="7 8">R3-3</strain>
    </source>
</reference>
<dbReference type="RefSeq" id="WP_320426828.1">
    <property type="nucleotide sequence ID" value="NZ_JAXCLA010000012.1"/>
</dbReference>
<evidence type="ECO:0000256" key="1">
    <source>
        <dbReference type="ARBA" id="ARBA00022448"/>
    </source>
</evidence>
<comment type="caution">
    <text evidence="7">The sequence shown here is derived from an EMBL/GenBank/DDBJ whole genome shotgun (WGS) entry which is preliminary data.</text>
</comment>
<dbReference type="EMBL" id="JAXCLA010000012">
    <property type="protein sequence ID" value="MDY0748858.1"/>
    <property type="molecule type" value="Genomic_DNA"/>
</dbReference>
<evidence type="ECO:0000256" key="2">
    <source>
        <dbReference type="ARBA" id="ARBA00022729"/>
    </source>
</evidence>
<dbReference type="InterPro" id="IPR014340">
    <property type="entry name" value="LptA"/>
</dbReference>
<sequence length="212" mass="22691" precursor="true">MRQLPRYSLSTLTAAALLLAVALGAGPAEAEKADRLKPMNVTFDQGGQTDVANNRTEMNGNVVMTQGTMVLRAEKADIRETPDGYYQAYANGTSAKQVTFRQARDAPGEFIEGSADQLEYDTRADTVRFVGNARVRHMRGTLVAHEVTGATIIYDKRTEVFALEGGNSSPNPGGRSRLVLMPRAASAPEAPASSASAVPLQPSLTLQPRKPS</sequence>
<evidence type="ECO:0000259" key="6">
    <source>
        <dbReference type="Pfam" id="PF03968"/>
    </source>
</evidence>
<comment type="function">
    <text evidence="4">Involved in the assembly of lipopolysaccharide (LPS). Required for the translocation of LPS from the inner membrane to the outer membrane.</text>
</comment>
<dbReference type="Gene3D" id="2.60.450.10">
    <property type="entry name" value="Lipopolysaccharide (LPS) transport protein A like domain"/>
    <property type="match status" value="1"/>
</dbReference>
<feature type="chain" id="PRO_5044935877" description="Lipopolysaccharide export system protein LptA" evidence="4">
    <location>
        <begin position="31"/>
        <end position="212"/>
    </location>
</feature>
<dbReference type="HAMAP" id="MF_01914">
    <property type="entry name" value="LPS_assembly_LptA"/>
    <property type="match status" value="1"/>
</dbReference>
<keyword evidence="3 4" id="KW-0574">Periplasm</keyword>
<comment type="subcellular location">
    <subcellularLocation>
        <location evidence="4">Periplasm</location>
    </subcellularLocation>
</comment>
<gene>
    <name evidence="4 7" type="primary">lptA</name>
    <name evidence="7" type="ORF">SNE35_30445</name>
</gene>
<dbReference type="NCBIfam" id="TIGR03002">
    <property type="entry name" value="outer_YhbN_LptA"/>
    <property type="match status" value="1"/>
</dbReference>
<evidence type="ECO:0000256" key="5">
    <source>
        <dbReference type="SAM" id="MobiDB-lite"/>
    </source>
</evidence>
<evidence type="ECO:0000313" key="7">
    <source>
        <dbReference type="EMBL" id="MDY0748858.1"/>
    </source>
</evidence>
<evidence type="ECO:0000256" key="3">
    <source>
        <dbReference type="ARBA" id="ARBA00022764"/>
    </source>
</evidence>
<dbReference type="PANTHER" id="PTHR36504:SF1">
    <property type="entry name" value="LIPOPOLYSACCHARIDE EXPORT SYSTEM PROTEIN LPTA"/>
    <property type="match status" value="1"/>
</dbReference>